<dbReference type="EMBL" id="QICL01000001">
    <property type="protein sequence ID" value="PXV68968.1"/>
    <property type="molecule type" value="Genomic_DNA"/>
</dbReference>
<dbReference type="RefSeq" id="WP_110308940.1">
    <property type="nucleotide sequence ID" value="NZ_QICL01000001.1"/>
</dbReference>
<name>A0A2V3PWK7_9BACT</name>
<comment type="caution">
    <text evidence="1">The sequence shown here is derived from an EMBL/GenBank/DDBJ whole genome shotgun (WGS) entry which is preliminary data.</text>
</comment>
<organism evidence="1 2">
    <name type="scientific">Dysgonomonas alginatilytica</name>
    <dbReference type="NCBI Taxonomy" id="1605892"/>
    <lineage>
        <taxon>Bacteria</taxon>
        <taxon>Pseudomonadati</taxon>
        <taxon>Bacteroidota</taxon>
        <taxon>Bacteroidia</taxon>
        <taxon>Bacteroidales</taxon>
        <taxon>Dysgonomonadaceae</taxon>
        <taxon>Dysgonomonas</taxon>
    </lineage>
</organism>
<dbReference type="OrthoDB" id="1252924at2"/>
<reference evidence="1 2" key="1">
    <citation type="submission" date="2018-03" db="EMBL/GenBank/DDBJ databases">
        <title>Genomic Encyclopedia of Archaeal and Bacterial Type Strains, Phase II (KMG-II): from individual species to whole genera.</title>
        <authorList>
            <person name="Goeker M."/>
        </authorList>
    </citation>
    <scope>NUCLEOTIDE SEQUENCE [LARGE SCALE GENOMIC DNA]</scope>
    <source>
        <strain evidence="1 2">DSM 100214</strain>
    </source>
</reference>
<evidence type="ECO:0000313" key="1">
    <source>
        <dbReference type="EMBL" id="PXV68968.1"/>
    </source>
</evidence>
<evidence type="ECO:0000313" key="2">
    <source>
        <dbReference type="Proteomes" id="UP000247973"/>
    </source>
</evidence>
<accession>A0A2V3PWK7</accession>
<proteinExistence type="predicted"/>
<gene>
    <name evidence="1" type="ORF">CLV62_101234</name>
</gene>
<dbReference type="Proteomes" id="UP000247973">
    <property type="component" value="Unassembled WGS sequence"/>
</dbReference>
<protein>
    <submittedName>
        <fullName evidence="1">Uncharacterized protein</fullName>
    </submittedName>
</protein>
<keyword evidence="2" id="KW-1185">Reference proteome</keyword>
<sequence>MRNNIIKQILVPIFLTTFSTHTVVAQIGINTQNPQANILVHIDPKKNNSETGTTTSDQTGDDIVITTIVNIGTGTIAPTTKLHIATGGTSISPNPQLTIEDGYQGVNKVLTSNANGFAHWEDYVPGAVLGTFDVDGVDIMGDETLYKNTRAKMTLDPGKWIIIYAFTVNCNRVSAPPHYRIWVRSTIGDQTTLDANSTYGTPSPDILGRTEDSNSVWADIKGVLTSRYIIDNTSGIAKDYYFLAGNVINSAAINGINMPNVGKNTGDCSFYAFRIIE</sequence>
<dbReference type="AlphaFoldDB" id="A0A2V3PWK7"/>